<name>A0A7Y7XDS9_9PSED</name>
<evidence type="ECO:0000313" key="2">
    <source>
        <dbReference type="EMBL" id="NWB98030.1"/>
    </source>
</evidence>
<reference evidence="2 3" key="1">
    <citation type="submission" date="2020-04" db="EMBL/GenBank/DDBJ databases">
        <title>Molecular characterization of pseudomonads from Agaricus bisporus reveal novel blotch 2 pathogens in Western Europe.</title>
        <authorList>
            <person name="Taparia T."/>
            <person name="Krijger M."/>
            <person name="Haynes E."/>
            <person name="Elpinstone J.G."/>
            <person name="Noble R."/>
            <person name="Van Der Wolf J."/>
        </authorList>
    </citation>
    <scope>NUCLEOTIDE SEQUENCE [LARGE SCALE GENOMIC DNA]</scope>
    <source>
        <strain evidence="2 3">H7001</strain>
    </source>
</reference>
<dbReference type="Proteomes" id="UP000539985">
    <property type="component" value="Unassembled WGS sequence"/>
</dbReference>
<dbReference type="Pfam" id="PF10137">
    <property type="entry name" value="CAP12-PCTIR_TIR"/>
    <property type="match status" value="1"/>
</dbReference>
<dbReference type="AlphaFoldDB" id="A0A7Y7XDS9"/>
<feature type="domain" description="CD-NTase-associated protein 12/Pycsar effector protein TIR" evidence="1">
    <location>
        <begin position="168"/>
        <end position="285"/>
    </location>
</feature>
<proteinExistence type="predicted"/>
<gene>
    <name evidence="2" type="ORF">HX882_19210</name>
</gene>
<dbReference type="EMBL" id="JACAQB010000008">
    <property type="protein sequence ID" value="NWB98030.1"/>
    <property type="molecule type" value="Genomic_DNA"/>
</dbReference>
<protein>
    <submittedName>
        <fullName evidence="2">Nucleotide-binding protein</fullName>
    </submittedName>
</protein>
<dbReference type="InterPro" id="IPR019302">
    <property type="entry name" value="CAP12/PCTIR_TIR_dom"/>
</dbReference>
<dbReference type="InterPro" id="IPR014571">
    <property type="entry name" value="UCP032620"/>
</dbReference>
<evidence type="ECO:0000259" key="1">
    <source>
        <dbReference type="Pfam" id="PF10137"/>
    </source>
</evidence>
<accession>A0A7Y7XDS9</accession>
<evidence type="ECO:0000313" key="3">
    <source>
        <dbReference type="Proteomes" id="UP000539985"/>
    </source>
</evidence>
<dbReference type="RefSeq" id="WP_177103656.1">
    <property type="nucleotide sequence ID" value="NZ_JACAQB010000008.1"/>
</dbReference>
<comment type="caution">
    <text evidence="2">The sequence shown here is derived from an EMBL/GenBank/DDBJ whole genome shotgun (WGS) entry which is preliminary data.</text>
</comment>
<dbReference type="GO" id="GO:0050135">
    <property type="term" value="F:NADP+ nucleosidase activity"/>
    <property type="evidence" value="ECO:0007669"/>
    <property type="project" value="InterPro"/>
</dbReference>
<organism evidence="2 3">
    <name type="scientific">Pseudomonas gingeri</name>
    <dbReference type="NCBI Taxonomy" id="117681"/>
    <lineage>
        <taxon>Bacteria</taxon>
        <taxon>Pseudomonadati</taxon>
        <taxon>Pseudomonadota</taxon>
        <taxon>Gammaproteobacteria</taxon>
        <taxon>Pseudomonadales</taxon>
        <taxon>Pseudomonadaceae</taxon>
        <taxon>Pseudomonas</taxon>
    </lineage>
</organism>
<sequence length="305" mass="34129">MFNLLVSGSPESWSSSSYQIDRSRAVVEYTANEISERYKFFDERAIRELQSFPCLFVVENEEVESRVGYITNIRVRQSKLIIDFKFDPIFPSLKIGVIEDLRGDIDLGRWELSRTHWAVKDEPIFEILVSKGYVSREQLNASQALKAPPAPVVLPPALGGEHIFNSSQVFIVHGHDELAKLEMADFIEGLGLEPIILHMQATSGRTIIEKIEHYSNVGFGVVLYTPCDVGSKVGVLAGSYRARQNVVFEHGYLIGKLGRSRVAAVVKGVVETPNDISGVVYLSLDGHGGWRDELRKEMRSVGYNV</sequence>
<dbReference type="PIRSF" id="PIRSF032620">
    <property type="entry name" value="UCP032620"/>
    <property type="match status" value="1"/>
</dbReference>